<accession>E7CGR6</accession>
<dbReference type="AlphaFoldDB" id="E7CGR6"/>
<organism evidence="1">
    <name type="scientific">Bacillus thuringiensis serovar chinensis CT-43</name>
    <dbReference type="NCBI Taxonomy" id="541229"/>
    <lineage>
        <taxon>Bacteria</taxon>
        <taxon>Bacillati</taxon>
        <taxon>Bacillota</taxon>
        <taxon>Bacilli</taxon>
        <taxon>Bacillales</taxon>
        <taxon>Bacillaceae</taxon>
        <taxon>Bacillus</taxon>
        <taxon>Bacillus cereus group</taxon>
    </lineage>
</organism>
<dbReference type="EMBL" id="HM037272">
    <property type="protein sequence ID" value="ADU03205.1"/>
    <property type="molecule type" value="Genomic_DNA"/>
</dbReference>
<sequence length="66" mass="7759">MLPACELWAMEIGTQFHTGNSFVLDYAMDACEQVDFRGPRNRALIHPSHTYEKKFFYSERESKRNS</sequence>
<keyword evidence="1" id="KW-0614">Plasmid</keyword>
<proteinExistence type="predicted"/>
<evidence type="ECO:0000313" key="1">
    <source>
        <dbReference type="EMBL" id="ADU03205.1"/>
    </source>
</evidence>
<geneLocation type="plasmid" evidence="1">
    <name>pBMB0558</name>
</geneLocation>
<gene>
    <name evidence="1" type="ORF">pBMB0558_00715</name>
</gene>
<name>E7CGR6_BACTU</name>
<protein>
    <submittedName>
        <fullName evidence="1">Uncharacterized protein</fullName>
    </submittedName>
</protein>
<reference evidence="1" key="1">
    <citation type="journal article" date="2010" name="J. Biol. Chem.">
        <title>Genome-wide Screening Reveals the Genetic Determinants of an Antibiotic Insecticide in Bacillus thuringiensis.</title>
        <authorList>
            <person name="Liu X.Y."/>
            <person name="Ruan L.F."/>
            <person name="Hu Z.F."/>
            <person name="Peng D.H."/>
            <person name="Cao S.Y."/>
            <person name="Yu Z.N."/>
            <person name="Liu Y."/>
            <person name="Zheng J.S."/>
            <person name="Sun M."/>
        </authorList>
    </citation>
    <scope>NUCLEOTIDE SEQUENCE</scope>
    <source>
        <strain evidence="1">CT-43</strain>
        <plasmid evidence="1">pBMB0558</plasmid>
    </source>
</reference>